<keyword evidence="2" id="KW-1185">Reference proteome</keyword>
<gene>
    <name evidence="1" type="ORF">SPELUC_LOCUS8116</name>
</gene>
<reference evidence="1" key="1">
    <citation type="submission" date="2021-06" db="EMBL/GenBank/DDBJ databases">
        <authorList>
            <person name="Kallberg Y."/>
            <person name="Tangrot J."/>
            <person name="Rosling A."/>
        </authorList>
    </citation>
    <scope>NUCLEOTIDE SEQUENCE</scope>
    <source>
        <strain evidence="1">28 12/20/2015</strain>
    </source>
</reference>
<proteinExistence type="predicted"/>
<organism evidence="1 2">
    <name type="scientific">Cetraspora pellucida</name>
    <dbReference type="NCBI Taxonomy" id="1433469"/>
    <lineage>
        <taxon>Eukaryota</taxon>
        <taxon>Fungi</taxon>
        <taxon>Fungi incertae sedis</taxon>
        <taxon>Mucoromycota</taxon>
        <taxon>Glomeromycotina</taxon>
        <taxon>Glomeromycetes</taxon>
        <taxon>Diversisporales</taxon>
        <taxon>Gigasporaceae</taxon>
        <taxon>Cetraspora</taxon>
    </lineage>
</organism>
<name>A0ACA9N2J1_9GLOM</name>
<evidence type="ECO:0000313" key="2">
    <source>
        <dbReference type="Proteomes" id="UP000789366"/>
    </source>
</evidence>
<protein>
    <submittedName>
        <fullName evidence="1">13833_t:CDS:1</fullName>
    </submittedName>
</protein>
<accession>A0ACA9N2J1</accession>
<evidence type="ECO:0000313" key="1">
    <source>
        <dbReference type="EMBL" id="CAG8627887.1"/>
    </source>
</evidence>
<dbReference type="Proteomes" id="UP000789366">
    <property type="component" value="Unassembled WGS sequence"/>
</dbReference>
<comment type="caution">
    <text evidence="1">The sequence shown here is derived from an EMBL/GenBank/DDBJ whole genome shotgun (WGS) entry which is preliminary data.</text>
</comment>
<sequence length="689" mass="79024">MNHKYSIDNISATALMEADLDEVLEMQYRLNNVEFEEMINIANDFSTTREENVDDVNHIDENNVASEDETGINDTNIIIPSEDISKNMTFDTWEEVETFFTDYSFRNGFAVKNIEWNPNKSSETALKGTQRNTRTKKSNCPWHCNLSLAENSLQIKITTIINKHNHKLSPEIQKFGTKYRSLSEEAIKEIELMTKHGNLSITSQRNILKARFPDMIFQDTDLANAIGKIRSANHFNTTNDASTLLLSLMEKKIADPQWTINFELDEDQPGIESTAHVEGYNWIIKKELRTNSTLCELAEHLDQRLKSEAQWEQFHEYRSLTTVATVPTTGHDLFPEVVDVINKYTTKTINDALKLEMGQCLYIAANKIEPTSEELTREQENDKQTYNGFIEDQHDARHITLQAIIDEIGYEDIKEIWKVIDLHAEKRNHVHFVAIVNQISFLCSCLMSISKGIVCCHYFRVMMHSDMAAFHISMTPTRWYKDSYQDHETSKENNIIFNNEKVALISALSNCTILMRKSVTKPVTASVAKKTIDKRNQYRRIWGLAREATQLAVDNDDSELIKTLTNYIDKKKNKQQTDKSLQLDTITTTNQEQDDQINRSEEHTADLGTNIEVLAQESGSELENEEPAVNLVNIQNPSKVACKGRPLKRRYISSIEKEQKQKRGGSSVQGSYKCRMCGQLGHNSAFHKK</sequence>
<dbReference type="EMBL" id="CAJVPW010011664">
    <property type="protein sequence ID" value="CAG8627887.1"/>
    <property type="molecule type" value="Genomic_DNA"/>
</dbReference>